<evidence type="ECO:0000259" key="6">
    <source>
        <dbReference type="PROSITE" id="PS50893"/>
    </source>
</evidence>
<dbReference type="GO" id="GO:0140359">
    <property type="term" value="F:ABC-type transporter activity"/>
    <property type="evidence" value="ECO:0007669"/>
    <property type="project" value="InterPro"/>
</dbReference>
<accession>A0A9J6F645</accession>
<reference evidence="7" key="2">
    <citation type="submission" date="2021-09" db="EMBL/GenBank/DDBJ databases">
        <authorList>
            <person name="Jia N."/>
            <person name="Wang J."/>
            <person name="Shi W."/>
            <person name="Du L."/>
            <person name="Sun Y."/>
            <person name="Zhan W."/>
            <person name="Jiang J."/>
            <person name="Wang Q."/>
            <person name="Zhang B."/>
            <person name="Ji P."/>
            <person name="Sakyi L.B."/>
            <person name="Cui X."/>
            <person name="Yuan T."/>
            <person name="Jiang B."/>
            <person name="Yang W."/>
            <person name="Lam T.T.-Y."/>
            <person name="Chang Q."/>
            <person name="Ding S."/>
            <person name="Wang X."/>
            <person name="Zhu J."/>
            <person name="Ruan X."/>
            <person name="Zhao L."/>
            <person name="Wei J."/>
            <person name="Que T."/>
            <person name="Du C."/>
            <person name="Cheng J."/>
            <person name="Dai P."/>
            <person name="Han X."/>
            <person name="Huang E."/>
            <person name="Gao Y."/>
            <person name="Liu J."/>
            <person name="Shao H."/>
            <person name="Ye R."/>
            <person name="Li L."/>
            <person name="Wei W."/>
            <person name="Wang X."/>
            <person name="Wang C."/>
            <person name="Huo Q."/>
            <person name="Li W."/>
            <person name="Guo W."/>
            <person name="Chen H."/>
            <person name="Chen S."/>
            <person name="Zhou L."/>
            <person name="Zhou L."/>
            <person name="Ni X."/>
            <person name="Tian J."/>
            <person name="Zhou Y."/>
            <person name="Sheng Y."/>
            <person name="Liu T."/>
            <person name="Pan Y."/>
            <person name="Xia L."/>
            <person name="Li J."/>
            <person name="Zhao F."/>
            <person name="Cao W."/>
        </authorList>
    </citation>
    <scope>NUCLEOTIDE SEQUENCE</scope>
    <source>
        <strain evidence="7">Rmic-2018</strain>
        <tissue evidence="7">Larvae</tissue>
    </source>
</reference>
<dbReference type="Proteomes" id="UP000821866">
    <property type="component" value="Chromosome 1"/>
</dbReference>
<evidence type="ECO:0000256" key="2">
    <source>
        <dbReference type="ARBA" id="ARBA00022692"/>
    </source>
</evidence>
<dbReference type="InterPro" id="IPR013525">
    <property type="entry name" value="ABC2_TM"/>
</dbReference>
<organism evidence="7 8">
    <name type="scientific">Rhipicephalus microplus</name>
    <name type="common">Cattle tick</name>
    <name type="synonym">Boophilus microplus</name>
    <dbReference type="NCBI Taxonomy" id="6941"/>
    <lineage>
        <taxon>Eukaryota</taxon>
        <taxon>Metazoa</taxon>
        <taxon>Ecdysozoa</taxon>
        <taxon>Arthropoda</taxon>
        <taxon>Chelicerata</taxon>
        <taxon>Arachnida</taxon>
        <taxon>Acari</taxon>
        <taxon>Parasitiformes</taxon>
        <taxon>Ixodida</taxon>
        <taxon>Ixodoidea</taxon>
        <taxon>Ixodidae</taxon>
        <taxon>Rhipicephalinae</taxon>
        <taxon>Rhipicephalus</taxon>
        <taxon>Boophilus</taxon>
    </lineage>
</organism>
<feature type="transmembrane region" description="Helical" evidence="5">
    <location>
        <begin position="229"/>
        <end position="250"/>
    </location>
</feature>
<dbReference type="VEuPathDB" id="VectorBase:LOC119161456"/>
<protein>
    <recommendedName>
        <fullName evidence="6">ABC transporter domain-containing protein</fullName>
    </recommendedName>
</protein>
<dbReference type="Gene3D" id="3.40.50.300">
    <property type="entry name" value="P-loop containing nucleotide triphosphate hydrolases"/>
    <property type="match status" value="1"/>
</dbReference>
<dbReference type="PANTHER" id="PTHR19229">
    <property type="entry name" value="ATP-BINDING CASSETTE TRANSPORTER SUBFAMILY A ABCA"/>
    <property type="match status" value="1"/>
</dbReference>
<dbReference type="InterPro" id="IPR027417">
    <property type="entry name" value="P-loop_NTPase"/>
</dbReference>
<dbReference type="SUPFAM" id="SSF52540">
    <property type="entry name" value="P-loop containing nucleoside triphosphate hydrolases"/>
    <property type="match status" value="1"/>
</dbReference>
<keyword evidence="3 5" id="KW-1133">Transmembrane helix</keyword>
<dbReference type="GO" id="GO:0005319">
    <property type="term" value="F:lipid transporter activity"/>
    <property type="evidence" value="ECO:0007669"/>
    <property type="project" value="TreeGrafter"/>
</dbReference>
<dbReference type="InterPro" id="IPR026082">
    <property type="entry name" value="ABCA"/>
</dbReference>
<keyword evidence="4 5" id="KW-0472">Membrane</keyword>
<dbReference type="PANTHER" id="PTHR19229:SF250">
    <property type="entry name" value="ABC TRANSPORTER DOMAIN-CONTAINING PROTEIN-RELATED"/>
    <property type="match status" value="1"/>
</dbReference>
<dbReference type="Pfam" id="PF00005">
    <property type="entry name" value="ABC_tran"/>
    <property type="match status" value="1"/>
</dbReference>
<dbReference type="EMBL" id="JABSTU010000001">
    <property type="protein sequence ID" value="KAH8042230.1"/>
    <property type="molecule type" value="Genomic_DNA"/>
</dbReference>
<evidence type="ECO:0000256" key="3">
    <source>
        <dbReference type="ARBA" id="ARBA00022989"/>
    </source>
</evidence>
<comment type="subcellular location">
    <subcellularLocation>
        <location evidence="1">Membrane</location>
        <topology evidence="1">Multi-pass membrane protein</topology>
    </subcellularLocation>
</comment>
<feature type="domain" description="ABC transporter" evidence="6">
    <location>
        <begin position="421"/>
        <end position="655"/>
    </location>
</feature>
<proteinExistence type="predicted"/>
<feature type="transmembrane region" description="Helical" evidence="5">
    <location>
        <begin position="355"/>
        <end position="380"/>
    </location>
</feature>
<dbReference type="PROSITE" id="PS50893">
    <property type="entry name" value="ABC_TRANSPORTER_2"/>
    <property type="match status" value="1"/>
</dbReference>
<evidence type="ECO:0000256" key="5">
    <source>
        <dbReference type="SAM" id="Phobius"/>
    </source>
</evidence>
<gene>
    <name evidence="7" type="ORF">HPB51_021314</name>
</gene>
<reference evidence="7" key="1">
    <citation type="journal article" date="2020" name="Cell">
        <title>Large-Scale Comparative Analyses of Tick Genomes Elucidate Their Genetic Diversity and Vector Capacities.</title>
        <authorList>
            <consortium name="Tick Genome and Microbiome Consortium (TIGMIC)"/>
            <person name="Jia N."/>
            <person name="Wang J."/>
            <person name="Shi W."/>
            <person name="Du L."/>
            <person name="Sun Y."/>
            <person name="Zhan W."/>
            <person name="Jiang J.F."/>
            <person name="Wang Q."/>
            <person name="Zhang B."/>
            <person name="Ji P."/>
            <person name="Bell-Sakyi L."/>
            <person name="Cui X.M."/>
            <person name="Yuan T.T."/>
            <person name="Jiang B.G."/>
            <person name="Yang W.F."/>
            <person name="Lam T.T."/>
            <person name="Chang Q.C."/>
            <person name="Ding S.J."/>
            <person name="Wang X.J."/>
            <person name="Zhu J.G."/>
            <person name="Ruan X.D."/>
            <person name="Zhao L."/>
            <person name="Wei J.T."/>
            <person name="Ye R.Z."/>
            <person name="Que T.C."/>
            <person name="Du C.H."/>
            <person name="Zhou Y.H."/>
            <person name="Cheng J.X."/>
            <person name="Dai P.F."/>
            <person name="Guo W.B."/>
            <person name="Han X.H."/>
            <person name="Huang E.J."/>
            <person name="Li L.F."/>
            <person name="Wei W."/>
            <person name="Gao Y.C."/>
            <person name="Liu J.Z."/>
            <person name="Shao H.Z."/>
            <person name="Wang X."/>
            <person name="Wang C.C."/>
            <person name="Yang T.C."/>
            <person name="Huo Q.B."/>
            <person name="Li W."/>
            <person name="Chen H.Y."/>
            <person name="Chen S.E."/>
            <person name="Zhou L.G."/>
            <person name="Ni X.B."/>
            <person name="Tian J.H."/>
            <person name="Sheng Y."/>
            <person name="Liu T."/>
            <person name="Pan Y.S."/>
            <person name="Xia L.Y."/>
            <person name="Li J."/>
            <person name="Zhao F."/>
            <person name="Cao W.C."/>
        </authorList>
    </citation>
    <scope>NUCLEOTIDE SEQUENCE</scope>
    <source>
        <strain evidence="7">Rmic-2018</strain>
    </source>
</reference>
<evidence type="ECO:0000256" key="1">
    <source>
        <dbReference type="ARBA" id="ARBA00004141"/>
    </source>
</evidence>
<keyword evidence="8" id="KW-1185">Reference proteome</keyword>
<dbReference type="InterPro" id="IPR003439">
    <property type="entry name" value="ABC_transporter-like_ATP-bd"/>
</dbReference>
<keyword evidence="2 5" id="KW-0812">Transmembrane</keyword>
<comment type="caution">
    <text evidence="7">The sequence shown here is derived from an EMBL/GenBank/DDBJ whole genome shotgun (WGS) entry which is preliminary data.</text>
</comment>
<name>A0A9J6F645_RHIMP</name>
<dbReference type="GO" id="GO:0005524">
    <property type="term" value="F:ATP binding"/>
    <property type="evidence" value="ECO:0007669"/>
    <property type="project" value="InterPro"/>
</dbReference>
<feature type="transmembrane region" description="Helical" evidence="5">
    <location>
        <begin position="200"/>
        <end position="217"/>
    </location>
</feature>
<dbReference type="AlphaFoldDB" id="A0A9J6F645"/>
<evidence type="ECO:0000256" key="4">
    <source>
        <dbReference type="ARBA" id="ARBA00023136"/>
    </source>
</evidence>
<evidence type="ECO:0000313" key="8">
    <source>
        <dbReference type="Proteomes" id="UP000821866"/>
    </source>
</evidence>
<feature type="transmembrane region" description="Helical" evidence="5">
    <location>
        <begin position="139"/>
        <end position="163"/>
    </location>
</feature>
<feature type="transmembrane region" description="Helical" evidence="5">
    <location>
        <begin position="257"/>
        <end position="274"/>
    </location>
</feature>
<dbReference type="Pfam" id="PF12698">
    <property type="entry name" value="ABC2_membrane_3"/>
    <property type="match status" value="1"/>
</dbReference>
<dbReference type="GO" id="GO:0016020">
    <property type="term" value="C:membrane"/>
    <property type="evidence" value="ECO:0007669"/>
    <property type="project" value="UniProtKB-SubCell"/>
</dbReference>
<dbReference type="GO" id="GO:0016887">
    <property type="term" value="F:ATP hydrolysis activity"/>
    <property type="evidence" value="ECO:0007669"/>
    <property type="project" value="InterPro"/>
</dbReference>
<evidence type="ECO:0000313" key="7">
    <source>
        <dbReference type="EMBL" id="KAH8042230.1"/>
    </source>
</evidence>
<feature type="transmembrane region" description="Helical" evidence="5">
    <location>
        <begin position="100"/>
        <end position="119"/>
    </location>
</feature>
<sequence length="775" mass="85284">MAPENEYMTGFDACCVHCSPQVWWNPYVPYSRSIATTLMNSALLRYFSGDAGAVFRLRVRAFSRRATGEPEVESGAHTVVRDTSGFVERGLRSFSPWRKVLLPPIVGLAGAAFVVAPVAETASGSKRLQLMTGVPGFVYWLSHYLFDGCLYAILWVSAAFLFVMNNKSKYETHWWVPNRLASLEPAIVVVGQGSLGSGTFAPPFCCVALFLLVLLGFPTLTGVSYLTSFFAKSVGIWYILLFCVYMAFAFQASTLSINYAVLHWLFTLLPPYAFSSGVVKLLLLDADNHLCHEYATATDGVHDLLKIACDDTRAERATLELAAIDICCQNRDVNNGPPYTVSPFDLCELCVGVNLLVLLIEGVAMFVVVSVLDSGTLFVIRNVLAERRVRSVNEVLDADVEHEAREAPRLAAAPGLENRALVLCDIWRFPVLSRAPQLRGVNLCLAEGECFGLLGARRSGKTLLLEVLGALAVRTSGDAYSQKYVLSSSPRKWQSQIGYCPASGGLLSSLAVTDQLTLFARLRGVPREHQETCINGLIGACNLNDKRFDCPRDFGISDKRKLSLAIALIGAPSLVFLDEPLKGVDTGTSQRLFDLLRYVRTRAKATTIIYASVSMQQLEFACDRLAIMVDGQLQCVGTIEHLRDKFGQGMVMKIQLAASEIDRNIEVQPVMTALFPDSRLIYYHQWWSVLYDLPSSPSLICLLELRSGRRLCQVSVNMPQDEPTGASASTSMAPATAAYSSWIITAHQREPPTFAGLRGEDVEDWLGPVQSSEFY</sequence>